<protein>
    <submittedName>
        <fullName evidence="1">Uncharacterized protein</fullName>
    </submittedName>
</protein>
<name>A0A7J3M2G0_ARCFL</name>
<organism evidence="1">
    <name type="scientific">Archaeoglobus fulgidus</name>
    <dbReference type="NCBI Taxonomy" id="2234"/>
    <lineage>
        <taxon>Archaea</taxon>
        <taxon>Methanobacteriati</taxon>
        <taxon>Methanobacteriota</taxon>
        <taxon>Archaeoglobi</taxon>
        <taxon>Archaeoglobales</taxon>
        <taxon>Archaeoglobaceae</taxon>
        <taxon>Archaeoglobus</taxon>
    </lineage>
</organism>
<gene>
    <name evidence="1" type="ORF">ENT52_04925</name>
</gene>
<accession>A0A7J3M2G0</accession>
<evidence type="ECO:0000313" key="1">
    <source>
        <dbReference type="EMBL" id="HGT83051.1"/>
    </source>
</evidence>
<proteinExistence type="predicted"/>
<dbReference type="AlphaFoldDB" id="A0A7J3M2G0"/>
<sequence length="59" mass="7036">MRGSKFNCRAEIFENEWKEHDLKHHSRKKGRRVFHAITGFAKYRIYEADENAMKLLAIG</sequence>
<dbReference type="EMBL" id="DSYZ01000094">
    <property type="protein sequence ID" value="HGT83051.1"/>
    <property type="molecule type" value="Genomic_DNA"/>
</dbReference>
<comment type="caution">
    <text evidence="1">The sequence shown here is derived from an EMBL/GenBank/DDBJ whole genome shotgun (WGS) entry which is preliminary data.</text>
</comment>
<reference evidence="1" key="1">
    <citation type="journal article" date="2020" name="mSystems">
        <title>Genome- and Community-Level Interaction Insights into Carbon Utilization and Element Cycling Functions of Hydrothermarchaeota in Hydrothermal Sediment.</title>
        <authorList>
            <person name="Zhou Z."/>
            <person name="Liu Y."/>
            <person name="Xu W."/>
            <person name="Pan J."/>
            <person name="Luo Z.H."/>
            <person name="Li M."/>
        </authorList>
    </citation>
    <scope>NUCLEOTIDE SEQUENCE [LARGE SCALE GENOMIC DNA]</scope>
    <source>
        <strain evidence="1">SpSt-587</strain>
    </source>
</reference>